<accession>A0A254NCL2</accession>
<evidence type="ECO:0000313" key="2">
    <source>
        <dbReference type="Proteomes" id="UP000197446"/>
    </source>
</evidence>
<comment type="caution">
    <text evidence="1">The sequence shown here is derived from an EMBL/GenBank/DDBJ whole genome shotgun (WGS) entry which is preliminary data.</text>
</comment>
<gene>
    <name evidence="1" type="ORF">CDO81_04445</name>
</gene>
<name>A0A254NCL2_9BURK</name>
<dbReference type="OrthoDB" id="9800296at2"/>
<dbReference type="AlphaFoldDB" id="A0A254NCL2"/>
<dbReference type="Proteomes" id="UP000197446">
    <property type="component" value="Unassembled WGS sequence"/>
</dbReference>
<reference evidence="1 2" key="1">
    <citation type="journal article" date="2007" name="Int. J. Syst. Evol. Microbiol.">
        <title>Description of Pelomonas aquatica sp. nov. and Pelomonas puraquae sp. nov., isolated from industrial and haemodialysis water.</title>
        <authorList>
            <person name="Gomila M."/>
            <person name="Bowien B."/>
            <person name="Falsen E."/>
            <person name="Moore E.R."/>
            <person name="Lalucat J."/>
        </authorList>
    </citation>
    <scope>NUCLEOTIDE SEQUENCE [LARGE SCALE GENOMIC DNA]</scope>
    <source>
        <strain evidence="1 2">CCUG 52769</strain>
    </source>
</reference>
<keyword evidence="2" id="KW-1185">Reference proteome</keyword>
<dbReference type="RefSeq" id="WP_088481912.1">
    <property type="nucleotide sequence ID" value="NZ_NISI01000001.1"/>
</dbReference>
<proteinExistence type="predicted"/>
<evidence type="ECO:0008006" key="3">
    <source>
        <dbReference type="Google" id="ProtNLM"/>
    </source>
</evidence>
<protein>
    <recommendedName>
        <fullName evidence="3">Cytoplasmic protein</fullName>
    </recommendedName>
</protein>
<organism evidence="1 2">
    <name type="scientific">Roseateles puraquae</name>
    <dbReference type="NCBI Taxonomy" id="431059"/>
    <lineage>
        <taxon>Bacteria</taxon>
        <taxon>Pseudomonadati</taxon>
        <taxon>Pseudomonadota</taxon>
        <taxon>Betaproteobacteria</taxon>
        <taxon>Burkholderiales</taxon>
        <taxon>Sphaerotilaceae</taxon>
        <taxon>Roseateles</taxon>
    </lineage>
</organism>
<dbReference type="EMBL" id="NISI01000001">
    <property type="protein sequence ID" value="OWR05705.1"/>
    <property type="molecule type" value="Genomic_DNA"/>
</dbReference>
<evidence type="ECO:0000313" key="1">
    <source>
        <dbReference type="EMBL" id="OWR05705.1"/>
    </source>
</evidence>
<sequence>MNELLAAYRYTTNNHAQIEGSKLCGCCHCVRLFKPEEIVGWTGLTVENIDDPQAIAAQTAMCPYCGSEAVLGDGCGFPINGHFLARMNEAWYQATLIRRPPKKPANATGA</sequence>